<dbReference type="InterPro" id="IPR023346">
    <property type="entry name" value="Lysozyme-like_dom_sf"/>
</dbReference>
<feature type="region of interest" description="Disordered" evidence="2">
    <location>
        <begin position="435"/>
        <end position="498"/>
    </location>
</feature>
<evidence type="ECO:0000256" key="3">
    <source>
        <dbReference type="SAM" id="SignalP"/>
    </source>
</evidence>
<keyword evidence="6" id="KW-1185">Reference proteome</keyword>
<protein>
    <submittedName>
        <fullName evidence="5">LysM peptidoglycan-binding domain-containing protein</fullName>
    </submittedName>
</protein>
<dbReference type="Proteomes" id="UP000244925">
    <property type="component" value="Unassembled WGS sequence"/>
</dbReference>
<feature type="compositionally biased region" description="Polar residues" evidence="2">
    <location>
        <begin position="435"/>
        <end position="453"/>
    </location>
</feature>
<dbReference type="Pfam" id="PF01476">
    <property type="entry name" value="LysM"/>
    <property type="match status" value="2"/>
</dbReference>
<dbReference type="InterPro" id="IPR036779">
    <property type="entry name" value="LysM_dom_sf"/>
</dbReference>
<dbReference type="EMBL" id="PUBV01000016">
    <property type="protein sequence ID" value="PWB07072.1"/>
    <property type="molecule type" value="Genomic_DNA"/>
</dbReference>
<dbReference type="AlphaFoldDB" id="A0A2V1IXF8"/>
<feature type="domain" description="LysM" evidence="4">
    <location>
        <begin position="497"/>
        <end position="540"/>
    </location>
</feature>
<gene>
    <name evidence="5" type="ORF">C5O25_08370</name>
</gene>
<dbReference type="SUPFAM" id="SSF54106">
    <property type="entry name" value="LysM domain"/>
    <property type="match status" value="2"/>
</dbReference>
<comment type="caution">
    <text evidence="5">The sequence shown here is derived from an EMBL/GenBank/DDBJ whole genome shotgun (WGS) entry which is preliminary data.</text>
</comment>
<dbReference type="SMART" id="SM00257">
    <property type="entry name" value="LysM"/>
    <property type="match status" value="2"/>
</dbReference>
<organism evidence="5 6">
    <name type="scientific">Paramuribaculum intestinale</name>
    <dbReference type="NCBI Taxonomy" id="2094151"/>
    <lineage>
        <taxon>Bacteria</taxon>
        <taxon>Pseudomonadati</taxon>
        <taxon>Bacteroidota</taxon>
        <taxon>Bacteroidia</taxon>
        <taxon>Bacteroidales</taxon>
        <taxon>Muribaculaceae</taxon>
        <taxon>Paramuribaculum</taxon>
    </lineage>
</organism>
<dbReference type="GO" id="GO:0016020">
    <property type="term" value="C:membrane"/>
    <property type="evidence" value="ECO:0007669"/>
    <property type="project" value="InterPro"/>
</dbReference>
<reference evidence="6" key="1">
    <citation type="submission" date="2018-02" db="EMBL/GenBank/DDBJ databases">
        <authorList>
            <person name="Clavel T."/>
            <person name="Strowig T."/>
        </authorList>
    </citation>
    <scope>NUCLEOTIDE SEQUENCE [LARGE SCALE GENOMIC DNA]</scope>
    <source>
        <strain evidence="6">DSM 100764</strain>
    </source>
</reference>
<evidence type="ECO:0000313" key="6">
    <source>
        <dbReference type="Proteomes" id="UP000244925"/>
    </source>
</evidence>
<dbReference type="PROSITE" id="PS51782">
    <property type="entry name" value="LYSM"/>
    <property type="match status" value="2"/>
</dbReference>
<dbReference type="InterPro" id="IPR018392">
    <property type="entry name" value="LysM"/>
</dbReference>
<evidence type="ECO:0000259" key="4">
    <source>
        <dbReference type="PROSITE" id="PS51782"/>
    </source>
</evidence>
<feature type="domain" description="LysM" evidence="4">
    <location>
        <begin position="381"/>
        <end position="424"/>
    </location>
</feature>
<dbReference type="InterPro" id="IPR000189">
    <property type="entry name" value="Transglyc_AS"/>
</dbReference>
<dbReference type="SUPFAM" id="SSF53955">
    <property type="entry name" value="Lysozyme-like"/>
    <property type="match status" value="1"/>
</dbReference>
<keyword evidence="3" id="KW-0732">Signal</keyword>
<comment type="similarity">
    <text evidence="1">Belongs to the transglycosylase Slt family.</text>
</comment>
<feature type="compositionally biased region" description="Low complexity" evidence="2">
    <location>
        <begin position="473"/>
        <end position="482"/>
    </location>
</feature>
<evidence type="ECO:0000256" key="2">
    <source>
        <dbReference type="SAM" id="MobiDB-lite"/>
    </source>
</evidence>
<dbReference type="PANTHER" id="PTHR33734:SF22">
    <property type="entry name" value="MEMBRANE-BOUND LYTIC MUREIN TRANSGLYCOSYLASE D"/>
    <property type="match status" value="1"/>
</dbReference>
<dbReference type="CDD" id="cd00118">
    <property type="entry name" value="LysM"/>
    <property type="match status" value="2"/>
</dbReference>
<dbReference type="InterPro" id="IPR008258">
    <property type="entry name" value="Transglycosylase_SLT_dom_1"/>
</dbReference>
<dbReference type="Gene3D" id="1.10.530.10">
    <property type="match status" value="1"/>
</dbReference>
<dbReference type="GO" id="GO:0000270">
    <property type="term" value="P:peptidoglycan metabolic process"/>
    <property type="evidence" value="ECO:0007669"/>
    <property type="project" value="InterPro"/>
</dbReference>
<name>A0A2V1IXF8_9BACT</name>
<dbReference type="PANTHER" id="PTHR33734">
    <property type="entry name" value="LYSM DOMAIN-CONTAINING GPI-ANCHORED PROTEIN 2"/>
    <property type="match status" value="1"/>
</dbReference>
<sequence length="545" mass="60684">MIMKKSIITLFTGLLALTATAKGLSILDIKHSITDDNIVAPESFETKTRELQENFYLKHYAARADESASTPVKGNPAEYEELLSQLPAEIELPYNSIVGNYIDMYLGKRRDLVADLLALNNYYGNIFVEELLREKLPLELQYLPIIESALNPNAVSRVGACGLWQMMPATAVGLGLEVNSLVDQRRDPRLASRYAVRYLKQLYEIYEDWSLAIAAYNCGPGNVNKALRRAGGTGKKDYWEIYNFLLPETRGYVPAFIAANFVMNYYGKYGIRPTVVKQKLITDTVLVDKRVHFNQIAQVLNIPVEEIRMLNPQFRKDIIPGDNHPYALVLPSQQVLSYIMSEQAILDMNSDAYARRTHVEPGESLERQPDGSSYVTRMITKTHTVGRGENLRSIARKYGVSATDIKRWNNMRSGKVHRGKKLKIQTYERIRINADSTSVASTGDSVQPESNDGQPAVAQAEPKSAAADSRSVTAAKTPAKQTAAKKSKPKTAAASTTTYTVRRGDNLSKIAKRFGTTVAAIQKANGMSGTRLDIGDKLKIPARRR</sequence>
<accession>A0A2V1IXF8</accession>
<proteinExistence type="inferred from homology"/>
<dbReference type="Gene3D" id="3.10.350.10">
    <property type="entry name" value="LysM domain"/>
    <property type="match status" value="2"/>
</dbReference>
<feature type="signal peptide" evidence="3">
    <location>
        <begin position="1"/>
        <end position="21"/>
    </location>
</feature>
<dbReference type="PROSITE" id="PS00922">
    <property type="entry name" value="TRANSGLYCOSYLASE"/>
    <property type="match status" value="1"/>
</dbReference>
<dbReference type="GO" id="GO:0008932">
    <property type="term" value="F:lytic endotransglycosylase activity"/>
    <property type="evidence" value="ECO:0007669"/>
    <property type="project" value="TreeGrafter"/>
</dbReference>
<dbReference type="Pfam" id="PF01464">
    <property type="entry name" value="SLT"/>
    <property type="match status" value="1"/>
</dbReference>
<dbReference type="CDD" id="cd16894">
    <property type="entry name" value="MltD-like"/>
    <property type="match status" value="1"/>
</dbReference>
<feature type="chain" id="PRO_5015971772" evidence="3">
    <location>
        <begin position="22"/>
        <end position="545"/>
    </location>
</feature>
<evidence type="ECO:0000256" key="1">
    <source>
        <dbReference type="ARBA" id="ARBA00007734"/>
    </source>
</evidence>
<evidence type="ECO:0000313" key="5">
    <source>
        <dbReference type="EMBL" id="PWB07072.1"/>
    </source>
</evidence>